<dbReference type="CDD" id="cd00088">
    <property type="entry name" value="HPT"/>
    <property type="match status" value="1"/>
</dbReference>
<dbReference type="Gene3D" id="3.40.50.2300">
    <property type="match status" value="1"/>
</dbReference>
<dbReference type="SMART" id="SM00387">
    <property type="entry name" value="HATPase_c"/>
    <property type="match status" value="1"/>
</dbReference>
<dbReference type="InterPro" id="IPR000014">
    <property type="entry name" value="PAS"/>
</dbReference>
<proteinExistence type="predicted"/>
<feature type="domain" description="Response regulatory" evidence="8">
    <location>
        <begin position="547"/>
        <end position="665"/>
    </location>
</feature>
<dbReference type="SUPFAM" id="SSF47226">
    <property type="entry name" value="Histidine-containing phosphotransfer domain, HPT domain"/>
    <property type="match status" value="1"/>
</dbReference>
<dbReference type="PROSITE" id="PS50894">
    <property type="entry name" value="HPT"/>
    <property type="match status" value="1"/>
</dbReference>
<dbReference type="Gene3D" id="1.10.287.130">
    <property type="match status" value="1"/>
</dbReference>
<comment type="catalytic activity">
    <reaction evidence="1">
        <text>ATP + protein L-histidine = ADP + protein N-phospho-L-histidine.</text>
        <dbReference type="EC" id="2.7.13.3"/>
    </reaction>
</comment>
<dbReference type="InterPro" id="IPR004358">
    <property type="entry name" value="Sig_transdc_His_kin-like_C"/>
</dbReference>
<dbReference type="Gene3D" id="3.30.450.20">
    <property type="entry name" value="PAS domain"/>
    <property type="match status" value="2"/>
</dbReference>
<dbReference type="SMART" id="SM00091">
    <property type="entry name" value="PAS"/>
    <property type="match status" value="2"/>
</dbReference>
<dbReference type="AlphaFoldDB" id="A0A2T7BBB1"/>
<dbReference type="GO" id="GO:0006355">
    <property type="term" value="P:regulation of DNA-templated transcription"/>
    <property type="evidence" value="ECO:0007669"/>
    <property type="project" value="InterPro"/>
</dbReference>
<dbReference type="Pfam" id="PF01627">
    <property type="entry name" value="Hpt"/>
    <property type="match status" value="1"/>
</dbReference>
<dbReference type="InterPro" id="IPR036890">
    <property type="entry name" value="HATPase_C_sf"/>
</dbReference>
<dbReference type="Gene3D" id="1.20.120.160">
    <property type="entry name" value="HPT domain"/>
    <property type="match status" value="1"/>
</dbReference>
<dbReference type="InterPro" id="IPR013767">
    <property type="entry name" value="PAS_fold"/>
</dbReference>
<dbReference type="NCBIfam" id="TIGR00229">
    <property type="entry name" value="sensory_box"/>
    <property type="match status" value="1"/>
</dbReference>
<protein>
    <recommendedName>
        <fullName evidence="2">histidine kinase</fullName>
        <ecNumber evidence="2">2.7.13.3</ecNumber>
    </recommendedName>
</protein>
<evidence type="ECO:0000259" key="7">
    <source>
        <dbReference type="PROSITE" id="PS50109"/>
    </source>
</evidence>
<dbReference type="InterPro" id="IPR036097">
    <property type="entry name" value="HisK_dim/P_sf"/>
</dbReference>
<reference evidence="12 13" key="1">
    <citation type="submission" date="2018-04" db="EMBL/GenBank/DDBJ databases">
        <title>Chitinophaga fuyangensis sp. nov., isolated from soil in a chemical factory.</title>
        <authorList>
            <person name="Chen K."/>
        </authorList>
    </citation>
    <scope>NUCLEOTIDE SEQUENCE [LARGE SCALE GENOMIC DNA]</scope>
    <source>
        <strain evidence="12 13">LY-1</strain>
    </source>
</reference>
<feature type="domain" description="HPt" evidence="11">
    <location>
        <begin position="699"/>
        <end position="800"/>
    </location>
</feature>
<dbReference type="SUPFAM" id="SSF55785">
    <property type="entry name" value="PYP-like sensor domain (PAS domain)"/>
    <property type="match status" value="1"/>
</dbReference>
<dbReference type="PANTHER" id="PTHR45339:SF5">
    <property type="entry name" value="HISTIDINE KINASE"/>
    <property type="match status" value="1"/>
</dbReference>
<dbReference type="SMART" id="SM00448">
    <property type="entry name" value="REC"/>
    <property type="match status" value="1"/>
</dbReference>
<dbReference type="Pfam" id="PF00989">
    <property type="entry name" value="PAS"/>
    <property type="match status" value="1"/>
</dbReference>
<feature type="domain" description="PAS" evidence="9">
    <location>
        <begin position="154"/>
        <end position="224"/>
    </location>
</feature>
<feature type="modified residue" description="4-aspartylphosphate" evidence="5">
    <location>
        <position position="596"/>
    </location>
</feature>
<dbReference type="EC" id="2.7.13.3" evidence="2"/>
<sequence length="811" mass="92280">MKLIRKNGRKKPMPGETADMEVPAIFSLPIATYLHNTNAGIMVTDETHRLIWLNDVILERTAVGSAAALLHLPFDAVVMHYCLQVSQPVAFAHRMQELINQKKPHIGWEIAFREGQYRELSYIPIFEEGVFRGSIWEVIDVTKHHLLQEEILHNERKFQVVLDNLNAALCETDLEGNITRVFEGFCRMSRMTEDQLIGRNLIDLFVPEEKQGYARMLRQRRQENNMPLLYEMEIVIPGGERRWVLASAANIHDRDQVTTGSMSIYMDITPQKRLQRALEQARESAEQARRNQKEFLTNISHEIRNPLTAIIGISYLLENTELTAEQQEYVGILKLSSDFLLELVGNLLDLSKIEAGKLEVQQREFNPVALIKSLQDTFRLKMGKRPISLTVDIDPALSTWLLGDDLLLKQILLNLLSNAEKFTTEGEIAIKVKALEVTDGKRWVSFQVCDTGIGIDQEQRAAVFEEYRQAPRPGHERYNGTGLGLAIVKQLVELQGGRIFVEEIPFYQTCFSFSLPFTDTGRSIDQRRRTAAHPSRPMPNVRFEEAYVLVVEDNIMNRKYISGLLHRAGLHFQLAANGQDALHLLQHRQFDLILMDLRMPGLDGFELATMVRADESQPNAATPIVAVTASAMEDMADQARMAGINDVLSKPYTPEQLIRVLQKFLNEDETALMETPNINGYQFQPTLDTKFLNALYENNLGYASDLFEVFVRTIQDEMGKIRLLLESKDWEAMGFQVHKLKPNFSMVGLTGIAAKMQTLENYLKSSQLEQHLPEIPGLFSEVEAALHTNMPVVEEELKNMRAFEEATSKGS</sequence>
<gene>
    <name evidence="12" type="ORF">DCC81_24070</name>
</gene>
<dbReference type="Gene3D" id="3.30.565.10">
    <property type="entry name" value="Histidine kinase-like ATPase, C-terminal domain"/>
    <property type="match status" value="1"/>
</dbReference>
<dbReference type="GO" id="GO:0005524">
    <property type="term" value="F:ATP binding"/>
    <property type="evidence" value="ECO:0007669"/>
    <property type="project" value="UniProtKB-KW"/>
</dbReference>
<feature type="domain" description="Histidine kinase" evidence="7">
    <location>
        <begin position="298"/>
        <end position="519"/>
    </location>
</feature>
<dbReference type="InterPro" id="IPR035965">
    <property type="entry name" value="PAS-like_dom_sf"/>
</dbReference>
<dbReference type="InterPro" id="IPR000700">
    <property type="entry name" value="PAS-assoc_C"/>
</dbReference>
<dbReference type="InterPro" id="IPR005467">
    <property type="entry name" value="His_kinase_dom"/>
</dbReference>
<keyword evidence="3 5" id="KW-0597">Phosphoprotein</keyword>
<evidence type="ECO:0000259" key="10">
    <source>
        <dbReference type="PROSITE" id="PS50113"/>
    </source>
</evidence>
<comment type="caution">
    <text evidence="12">The sequence shown here is derived from an EMBL/GenBank/DDBJ whole genome shotgun (WGS) entry which is preliminary data.</text>
</comment>
<dbReference type="InterPro" id="IPR001789">
    <property type="entry name" value="Sig_transdc_resp-reg_receiver"/>
</dbReference>
<feature type="domain" description="PAC" evidence="10">
    <location>
        <begin position="228"/>
        <end position="280"/>
    </location>
</feature>
<dbReference type="EMBL" id="QCYK01000004">
    <property type="protein sequence ID" value="PUZ21670.1"/>
    <property type="molecule type" value="Genomic_DNA"/>
</dbReference>
<dbReference type="SUPFAM" id="SSF47384">
    <property type="entry name" value="Homodimeric domain of signal transducing histidine kinase"/>
    <property type="match status" value="1"/>
</dbReference>
<keyword evidence="13" id="KW-1185">Reference proteome</keyword>
<dbReference type="Proteomes" id="UP000244450">
    <property type="component" value="Unassembled WGS sequence"/>
</dbReference>
<evidence type="ECO:0000259" key="11">
    <source>
        <dbReference type="PROSITE" id="PS50894"/>
    </source>
</evidence>
<organism evidence="12 13">
    <name type="scientific">Chitinophaga parva</name>
    <dbReference type="NCBI Taxonomy" id="2169414"/>
    <lineage>
        <taxon>Bacteria</taxon>
        <taxon>Pseudomonadati</taxon>
        <taxon>Bacteroidota</taxon>
        <taxon>Chitinophagia</taxon>
        <taxon>Chitinophagales</taxon>
        <taxon>Chitinophagaceae</taxon>
        <taxon>Chitinophaga</taxon>
    </lineage>
</organism>
<evidence type="ECO:0000256" key="5">
    <source>
        <dbReference type="PROSITE-ProRule" id="PRU00169"/>
    </source>
</evidence>
<evidence type="ECO:0000256" key="2">
    <source>
        <dbReference type="ARBA" id="ARBA00012438"/>
    </source>
</evidence>
<evidence type="ECO:0000256" key="1">
    <source>
        <dbReference type="ARBA" id="ARBA00000085"/>
    </source>
</evidence>
<evidence type="ECO:0000256" key="3">
    <source>
        <dbReference type="ARBA" id="ARBA00022553"/>
    </source>
</evidence>
<keyword evidence="6" id="KW-0175">Coiled coil</keyword>
<evidence type="ECO:0000259" key="8">
    <source>
        <dbReference type="PROSITE" id="PS50110"/>
    </source>
</evidence>
<evidence type="ECO:0000256" key="4">
    <source>
        <dbReference type="PROSITE-ProRule" id="PRU00110"/>
    </source>
</evidence>
<dbReference type="Pfam" id="PF02518">
    <property type="entry name" value="HATPase_c"/>
    <property type="match status" value="1"/>
</dbReference>
<evidence type="ECO:0000259" key="9">
    <source>
        <dbReference type="PROSITE" id="PS50112"/>
    </source>
</evidence>
<dbReference type="PROSITE" id="PS50109">
    <property type="entry name" value="HIS_KIN"/>
    <property type="match status" value="1"/>
</dbReference>
<dbReference type="SUPFAM" id="SSF52172">
    <property type="entry name" value="CheY-like"/>
    <property type="match status" value="1"/>
</dbReference>
<dbReference type="CDD" id="cd00082">
    <property type="entry name" value="HisKA"/>
    <property type="match status" value="1"/>
</dbReference>
<dbReference type="InterPro" id="IPR008207">
    <property type="entry name" value="Sig_transdc_His_kin_Hpt_dom"/>
</dbReference>
<dbReference type="PROSITE" id="PS50113">
    <property type="entry name" value="PAC"/>
    <property type="match status" value="1"/>
</dbReference>
<dbReference type="CDD" id="cd00130">
    <property type="entry name" value="PAS"/>
    <property type="match status" value="1"/>
</dbReference>
<dbReference type="InterPro" id="IPR011006">
    <property type="entry name" value="CheY-like_superfamily"/>
</dbReference>
<dbReference type="InterPro" id="IPR003661">
    <property type="entry name" value="HisK_dim/P_dom"/>
</dbReference>
<dbReference type="Pfam" id="PF00072">
    <property type="entry name" value="Response_reg"/>
    <property type="match status" value="1"/>
</dbReference>
<dbReference type="Pfam" id="PF00512">
    <property type="entry name" value="HisKA"/>
    <property type="match status" value="1"/>
</dbReference>
<dbReference type="PRINTS" id="PR00344">
    <property type="entry name" value="BCTRLSENSOR"/>
</dbReference>
<dbReference type="OrthoDB" id="9781208at2"/>
<dbReference type="GO" id="GO:0000155">
    <property type="term" value="F:phosphorelay sensor kinase activity"/>
    <property type="evidence" value="ECO:0007669"/>
    <property type="project" value="InterPro"/>
</dbReference>
<dbReference type="InterPro" id="IPR036641">
    <property type="entry name" value="HPT_dom_sf"/>
</dbReference>
<dbReference type="SMART" id="SM00388">
    <property type="entry name" value="HisKA"/>
    <property type="match status" value="1"/>
</dbReference>
<accession>A0A2T7BBB1</accession>
<dbReference type="InterPro" id="IPR003594">
    <property type="entry name" value="HATPase_dom"/>
</dbReference>
<feature type="modified residue" description="Phosphohistidine" evidence="4">
    <location>
        <position position="738"/>
    </location>
</feature>
<dbReference type="SUPFAM" id="SSF55874">
    <property type="entry name" value="ATPase domain of HSP90 chaperone/DNA topoisomerase II/histidine kinase"/>
    <property type="match status" value="1"/>
</dbReference>
<name>A0A2T7BBB1_9BACT</name>
<dbReference type="PROSITE" id="PS50110">
    <property type="entry name" value="RESPONSE_REGULATORY"/>
    <property type="match status" value="1"/>
</dbReference>
<dbReference type="PROSITE" id="PS50112">
    <property type="entry name" value="PAS"/>
    <property type="match status" value="1"/>
</dbReference>
<evidence type="ECO:0000313" key="13">
    <source>
        <dbReference type="Proteomes" id="UP000244450"/>
    </source>
</evidence>
<dbReference type="PANTHER" id="PTHR45339">
    <property type="entry name" value="HYBRID SIGNAL TRANSDUCTION HISTIDINE KINASE J"/>
    <property type="match status" value="1"/>
</dbReference>
<dbReference type="GO" id="GO:0005886">
    <property type="term" value="C:plasma membrane"/>
    <property type="evidence" value="ECO:0007669"/>
    <property type="project" value="UniProtKB-SubCell"/>
</dbReference>
<feature type="coiled-coil region" evidence="6">
    <location>
        <begin position="271"/>
        <end position="298"/>
    </location>
</feature>
<evidence type="ECO:0000256" key="6">
    <source>
        <dbReference type="SAM" id="Coils"/>
    </source>
</evidence>
<evidence type="ECO:0000313" key="12">
    <source>
        <dbReference type="EMBL" id="PUZ21670.1"/>
    </source>
</evidence>
<dbReference type="CDD" id="cd17546">
    <property type="entry name" value="REC_hyHK_CKI1_RcsC-like"/>
    <property type="match status" value="1"/>
</dbReference>